<dbReference type="AlphaFoldDB" id="A0A4S8LWT3"/>
<name>A0A4S8LWT3_DENBC</name>
<accession>A0A4S8LWT3</accession>
<evidence type="ECO:0000313" key="1">
    <source>
        <dbReference type="EMBL" id="THU94104.1"/>
    </source>
</evidence>
<evidence type="ECO:0008006" key="3">
    <source>
        <dbReference type="Google" id="ProtNLM"/>
    </source>
</evidence>
<protein>
    <recommendedName>
        <fullName evidence="3">BTB domain-containing protein</fullName>
    </recommendedName>
</protein>
<dbReference type="Proteomes" id="UP000297245">
    <property type="component" value="Unassembled WGS sequence"/>
</dbReference>
<gene>
    <name evidence="1" type="ORF">K435DRAFT_668987</name>
</gene>
<keyword evidence="2" id="KW-1185">Reference proteome</keyword>
<dbReference type="EMBL" id="ML179231">
    <property type="protein sequence ID" value="THU94104.1"/>
    <property type="molecule type" value="Genomic_DNA"/>
</dbReference>
<sequence length="107" mass="11973">MLINAGNATVSFTLRNTTAFFLWGAVNFDHTAKMAILTSQKDISAEAMTINDFSTVLDFIQILYWKSNLNRSDISTVQIISLENSKALSFSSLDIIDGYVLFNLVRK</sequence>
<reference evidence="1 2" key="1">
    <citation type="journal article" date="2019" name="Nat. Ecol. Evol.">
        <title>Megaphylogeny resolves global patterns of mushroom evolution.</title>
        <authorList>
            <person name="Varga T."/>
            <person name="Krizsan K."/>
            <person name="Foldi C."/>
            <person name="Dima B."/>
            <person name="Sanchez-Garcia M."/>
            <person name="Sanchez-Ramirez S."/>
            <person name="Szollosi G.J."/>
            <person name="Szarkandi J.G."/>
            <person name="Papp V."/>
            <person name="Albert L."/>
            <person name="Andreopoulos W."/>
            <person name="Angelini C."/>
            <person name="Antonin V."/>
            <person name="Barry K.W."/>
            <person name="Bougher N.L."/>
            <person name="Buchanan P."/>
            <person name="Buyck B."/>
            <person name="Bense V."/>
            <person name="Catcheside P."/>
            <person name="Chovatia M."/>
            <person name="Cooper J."/>
            <person name="Damon W."/>
            <person name="Desjardin D."/>
            <person name="Finy P."/>
            <person name="Geml J."/>
            <person name="Haridas S."/>
            <person name="Hughes K."/>
            <person name="Justo A."/>
            <person name="Karasinski D."/>
            <person name="Kautmanova I."/>
            <person name="Kiss B."/>
            <person name="Kocsube S."/>
            <person name="Kotiranta H."/>
            <person name="LaButti K.M."/>
            <person name="Lechner B.E."/>
            <person name="Liimatainen K."/>
            <person name="Lipzen A."/>
            <person name="Lukacs Z."/>
            <person name="Mihaltcheva S."/>
            <person name="Morgado L.N."/>
            <person name="Niskanen T."/>
            <person name="Noordeloos M.E."/>
            <person name="Ohm R.A."/>
            <person name="Ortiz-Santana B."/>
            <person name="Ovrebo C."/>
            <person name="Racz N."/>
            <person name="Riley R."/>
            <person name="Savchenko A."/>
            <person name="Shiryaev A."/>
            <person name="Soop K."/>
            <person name="Spirin V."/>
            <person name="Szebenyi C."/>
            <person name="Tomsovsky M."/>
            <person name="Tulloss R.E."/>
            <person name="Uehling J."/>
            <person name="Grigoriev I.V."/>
            <person name="Vagvolgyi C."/>
            <person name="Papp T."/>
            <person name="Martin F.M."/>
            <person name="Miettinen O."/>
            <person name="Hibbett D.S."/>
            <person name="Nagy L.G."/>
        </authorList>
    </citation>
    <scope>NUCLEOTIDE SEQUENCE [LARGE SCALE GENOMIC DNA]</scope>
    <source>
        <strain evidence="1 2">CBS 962.96</strain>
    </source>
</reference>
<evidence type="ECO:0000313" key="2">
    <source>
        <dbReference type="Proteomes" id="UP000297245"/>
    </source>
</evidence>
<organism evidence="1 2">
    <name type="scientific">Dendrothele bispora (strain CBS 962.96)</name>
    <dbReference type="NCBI Taxonomy" id="1314807"/>
    <lineage>
        <taxon>Eukaryota</taxon>
        <taxon>Fungi</taxon>
        <taxon>Dikarya</taxon>
        <taxon>Basidiomycota</taxon>
        <taxon>Agaricomycotina</taxon>
        <taxon>Agaricomycetes</taxon>
        <taxon>Agaricomycetidae</taxon>
        <taxon>Agaricales</taxon>
        <taxon>Agaricales incertae sedis</taxon>
        <taxon>Dendrothele</taxon>
    </lineage>
</organism>
<dbReference type="OrthoDB" id="2576334at2759"/>
<proteinExistence type="predicted"/>